<dbReference type="EMBL" id="LPUR01000020">
    <property type="protein sequence ID" value="KXH78722.1"/>
    <property type="molecule type" value="Genomic_DNA"/>
</dbReference>
<comment type="caution">
    <text evidence="2">The sequence shown here is derived from an EMBL/GenBank/DDBJ whole genome shotgun (WGS) entry which is preliminary data.</text>
</comment>
<proteinExistence type="predicted"/>
<accession>A0A135W1X9</accession>
<keyword evidence="1" id="KW-0472">Membrane</keyword>
<gene>
    <name evidence="2" type="ORF">AU378_21560</name>
</gene>
<protein>
    <recommendedName>
        <fullName evidence="4">Bacteriocin</fullName>
    </recommendedName>
</protein>
<evidence type="ECO:0000256" key="1">
    <source>
        <dbReference type="SAM" id="Phobius"/>
    </source>
</evidence>
<feature type="transmembrane region" description="Helical" evidence="1">
    <location>
        <begin position="14"/>
        <end position="32"/>
    </location>
</feature>
<keyword evidence="1" id="KW-1133">Transmembrane helix</keyword>
<reference evidence="2 3" key="2">
    <citation type="journal article" date="2016" name="Genome Announc.">
        <title>Draft Genome Sequence of a Biocontrol Rhizobacterium, Chryseobacterium kwangjuense Strain KJ1R5, Isolated from Pepper (Capsicum annuum).</title>
        <authorList>
            <person name="Jeong J.J."/>
            <person name="Park H."/>
            <person name="Park B.H."/>
            <person name="Mannaa M."/>
            <person name="Sang M.K."/>
            <person name="Choi I.G."/>
            <person name="Kim K.D."/>
        </authorList>
    </citation>
    <scope>NUCLEOTIDE SEQUENCE [LARGE SCALE GENOMIC DNA]</scope>
    <source>
        <strain evidence="2 3">KJ1R5</strain>
    </source>
</reference>
<dbReference type="Proteomes" id="UP000070513">
    <property type="component" value="Unassembled WGS sequence"/>
</dbReference>
<reference evidence="3" key="1">
    <citation type="submission" date="2015-12" db="EMBL/GenBank/DDBJ databases">
        <title>Genome sequence of a biocontrol rhizobacterium Chryseobacterium kwangjuense strain KJ1R5 isolated from pepper (Capsicum annuum L.).</title>
        <authorList>
            <person name="Jeong J.-J."/>
            <person name="Park H."/>
            <person name="Mannaa M."/>
            <person name="Sang M.K."/>
            <person name="Choi I.-G."/>
            <person name="Kim K.D."/>
        </authorList>
    </citation>
    <scope>NUCLEOTIDE SEQUENCE [LARGE SCALE GENOMIC DNA]</scope>
    <source>
        <strain evidence="3">KJ1R5</strain>
    </source>
</reference>
<organism evidence="2 3">
    <name type="scientific">Chryseobacterium kwangjuense</name>
    <dbReference type="NCBI Taxonomy" id="267125"/>
    <lineage>
        <taxon>Bacteria</taxon>
        <taxon>Pseudomonadati</taxon>
        <taxon>Bacteroidota</taxon>
        <taxon>Flavobacteriia</taxon>
        <taxon>Flavobacteriales</taxon>
        <taxon>Weeksellaceae</taxon>
        <taxon>Chryseobacterium group</taxon>
        <taxon>Chryseobacterium</taxon>
    </lineage>
</organism>
<name>A0A135W1X9_9FLAO</name>
<dbReference type="AlphaFoldDB" id="A0A135W1X9"/>
<sequence length="104" mass="11327">MNKYYKRVNNFTNIGYMCCLKSFFLFKFTILIKKNIMKLKNIKKLTRNELKTVAGGNGLSASCKCKRGGTVSVTVPTMNSNDLLAAAEQACGFSGGLSACVSNP</sequence>
<evidence type="ECO:0000313" key="3">
    <source>
        <dbReference type="Proteomes" id="UP000070513"/>
    </source>
</evidence>
<evidence type="ECO:0000313" key="2">
    <source>
        <dbReference type="EMBL" id="KXH78722.1"/>
    </source>
</evidence>
<evidence type="ECO:0008006" key="4">
    <source>
        <dbReference type="Google" id="ProtNLM"/>
    </source>
</evidence>
<dbReference type="NCBIfam" id="NF047798">
    <property type="entry name" value="leader_Chryseo"/>
    <property type="match status" value="1"/>
</dbReference>
<dbReference type="InterPro" id="IPR058074">
    <property type="entry name" value="Bacteriocin-like"/>
</dbReference>
<keyword evidence="1" id="KW-0812">Transmembrane</keyword>